<proteinExistence type="predicted"/>
<gene>
    <name evidence="2" type="ORF">E6H01_07000</name>
</gene>
<organism evidence="2 3">
    <name type="scientific">Candidatus Segetimicrobium genomatis</name>
    <dbReference type="NCBI Taxonomy" id="2569760"/>
    <lineage>
        <taxon>Bacteria</taxon>
        <taxon>Bacillati</taxon>
        <taxon>Candidatus Sysuimicrobiota</taxon>
        <taxon>Candidatus Sysuimicrobiia</taxon>
        <taxon>Candidatus Sysuimicrobiales</taxon>
        <taxon>Candidatus Segetimicrobiaceae</taxon>
        <taxon>Candidatus Segetimicrobium</taxon>
    </lineage>
</organism>
<evidence type="ECO:0000313" key="2">
    <source>
        <dbReference type="EMBL" id="TMJ02297.1"/>
    </source>
</evidence>
<dbReference type="EMBL" id="VBAL01000084">
    <property type="protein sequence ID" value="TMJ02297.1"/>
    <property type="molecule type" value="Genomic_DNA"/>
</dbReference>
<sequence>MSITPGEKRNWLTESVLLAAIPVMAYLLAFGFEYGYYLAYGFPQELISIDLNRVFAAGVVFLGGVLLVLIVTTVVFALLPGEHPLTPALAQAATLMVVYLVFLIYYDRFDIFAWIFGVLLLWYLVYKFVVPLLAQRGVSGYVRKYSTHEQVRQTRGTLFRIMLRTFGPTPGIILVYFFIAVILSVTFGWRLAAERAYYFVVPGSPERVVLRIYGDSIVLARLDRPMRQILREYTVLRRTAGSITLREERIGPLTVER</sequence>
<name>A0A537L3I4_9BACT</name>
<evidence type="ECO:0000313" key="3">
    <source>
        <dbReference type="Proteomes" id="UP000319353"/>
    </source>
</evidence>
<protein>
    <submittedName>
        <fullName evidence="2">Uncharacterized protein</fullName>
    </submittedName>
</protein>
<accession>A0A537L3I4</accession>
<dbReference type="AlphaFoldDB" id="A0A537L3I4"/>
<reference evidence="2 3" key="1">
    <citation type="journal article" date="2019" name="Nat. Microbiol.">
        <title>Mediterranean grassland soil C-N compound turnover is dependent on rainfall and depth, and is mediated by genomically divergent microorganisms.</title>
        <authorList>
            <person name="Diamond S."/>
            <person name="Andeer P.F."/>
            <person name="Li Z."/>
            <person name="Crits-Christoph A."/>
            <person name="Burstein D."/>
            <person name="Anantharaman K."/>
            <person name="Lane K.R."/>
            <person name="Thomas B.C."/>
            <person name="Pan C."/>
            <person name="Northen T.R."/>
            <person name="Banfield J.F."/>
        </authorList>
    </citation>
    <scope>NUCLEOTIDE SEQUENCE [LARGE SCALE GENOMIC DNA]</scope>
    <source>
        <strain evidence="2">NP_4</strain>
    </source>
</reference>
<feature type="transmembrane region" description="Helical" evidence="1">
    <location>
        <begin position="112"/>
        <end position="134"/>
    </location>
</feature>
<feature type="transmembrane region" description="Helical" evidence="1">
    <location>
        <begin position="54"/>
        <end position="79"/>
    </location>
</feature>
<comment type="caution">
    <text evidence="2">The sequence shown here is derived from an EMBL/GenBank/DDBJ whole genome shotgun (WGS) entry which is preliminary data.</text>
</comment>
<keyword evidence="1" id="KW-0472">Membrane</keyword>
<keyword evidence="1" id="KW-1133">Transmembrane helix</keyword>
<evidence type="ECO:0000256" key="1">
    <source>
        <dbReference type="SAM" id="Phobius"/>
    </source>
</evidence>
<feature type="transmembrane region" description="Helical" evidence="1">
    <location>
        <begin position="85"/>
        <end position="105"/>
    </location>
</feature>
<dbReference type="Proteomes" id="UP000319353">
    <property type="component" value="Unassembled WGS sequence"/>
</dbReference>
<feature type="transmembrane region" description="Helical" evidence="1">
    <location>
        <begin position="172"/>
        <end position="192"/>
    </location>
</feature>
<keyword evidence="1" id="KW-0812">Transmembrane</keyword>
<feature type="transmembrane region" description="Helical" evidence="1">
    <location>
        <begin position="16"/>
        <end position="42"/>
    </location>
</feature>